<evidence type="ECO:0000256" key="1">
    <source>
        <dbReference type="SAM" id="MobiDB-lite"/>
    </source>
</evidence>
<reference evidence="2" key="1">
    <citation type="journal article" date="2020" name="Fungal Divers.">
        <title>Resolving the Mortierellaceae phylogeny through synthesis of multi-gene phylogenetics and phylogenomics.</title>
        <authorList>
            <person name="Vandepol N."/>
            <person name="Liber J."/>
            <person name="Desiro A."/>
            <person name="Na H."/>
            <person name="Kennedy M."/>
            <person name="Barry K."/>
            <person name="Grigoriev I.V."/>
            <person name="Miller A.N."/>
            <person name="O'Donnell K."/>
            <person name="Stajich J.E."/>
            <person name="Bonito G."/>
        </authorList>
    </citation>
    <scope>NUCLEOTIDE SEQUENCE</scope>
    <source>
        <strain evidence="2">KOD1015</strain>
    </source>
</reference>
<dbReference type="Proteomes" id="UP000780801">
    <property type="component" value="Unassembled WGS sequence"/>
</dbReference>
<keyword evidence="3" id="KW-1185">Reference proteome</keyword>
<protein>
    <submittedName>
        <fullName evidence="2">Uncharacterized protein</fullName>
    </submittedName>
</protein>
<name>A0A9P6FW57_9FUNG</name>
<dbReference type="EMBL" id="JAABOA010001315">
    <property type="protein sequence ID" value="KAF9581811.1"/>
    <property type="molecule type" value="Genomic_DNA"/>
</dbReference>
<comment type="caution">
    <text evidence="2">The sequence shown here is derived from an EMBL/GenBank/DDBJ whole genome shotgun (WGS) entry which is preliminary data.</text>
</comment>
<feature type="compositionally biased region" description="Low complexity" evidence="1">
    <location>
        <begin position="1"/>
        <end position="21"/>
    </location>
</feature>
<evidence type="ECO:0000313" key="2">
    <source>
        <dbReference type="EMBL" id="KAF9581811.1"/>
    </source>
</evidence>
<evidence type="ECO:0000313" key="3">
    <source>
        <dbReference type="Proteomes" id="UP000780801"/>
    </source>
</evidence>
<feature type="non-terminal residue" evidence="2">
    <location>
        <position position="90"/>
    </location>
</feature>
<organism evidence="2 3">
    <name type="scientific">Lunasporangiospora selenospora</name>
    <dbReference type="NCBI Taxonomy" id="979761"/>
    <lineage>
        <taxon>Eukaryota</taxon>
        <taxon>Fungi</taxon>
        <taxon>Fungi incertae sedis</taxon>
        <taxon>Mucoromycota</taxon>
        <taxon>Mortierellomycotina</taxon>
        <taxon>Mortierellomycetes</taxon>
        <taxon>Mortierellales</taxon>
        <taxon>Mortierellaceae</taxon>
        <taxon>Lunasporangiospora</taxon>
    </lineage>
</organism>
<gene>
    <name evidence="2" type="ORF">BGW38_001046</name>
</gene>
<dbReference type="OrthoDB" id="2437068at2759"/>
<accession>A0A9P6FW57</accession>
<proteinExistence type="predicted"/>
<dbReference type="AlphaFoldDB" id="A0A9P6FW57"/>
<sequence>MSALRSVISSSSHKASAATPALRSSGLLLTPTQRLTAHAVSRQVSSPVVGARYESQSAFGKFMETLKEQIKKNKELHESVKKLQDESGKA</sequence>
<feature type="region of interest" description="Disordered" evidence="1">
    <location>
        <begin position="1"/>
        <end position="23"/>
    </location>
</feature>